<accession>Q16D13</accession>
<dbReference type="EMBL" id="CP000362">
    <property type="protein sequence ID" value="ABG30130.1"/>
    <property type="molecule type" value="Genomic_DNA"/>
</dbReference>
<evidence type="ECO:0000256" key="2">
    <source>
        <dbReference type="PROSITE-ProRule" id="PRU00110"/>
    </source>
</evidence>
<evidence type="ECO:0000256" key="1">
    <source>
        <dbReference type="ARBA" id="ARBA00023012"/>
    </source>
</evidence>
<dbReference type="CDD" id="cd00088">
    <property type="entry name" value="HPT"/>
    <property type="match status" value="1"/>
</dbReference>
<dbReference type="Gene3D" id="1.20.120.160">
    <property type="entry name" value="HPT domain"/>
    <property type="match status" value="1"/>
</dbReference>
<keyword evidence="1" id="KW-0902">Two-component regulatory system</keyword>
<name>Q16D13_ROSDO</name>
<dbReference type="SUPFAM" id="SSF47226">
    <property type="entry name" value="Histidine-containing phosphotransfer domain, HPT domain"/>
    <property type="match status" value="1"/>
</dbReference>
<dbReference type="Proteomes" id="UP000007029">
    <property type="component" value="Chromosome"/>
</dbReference>
<dbReference type="OrthoDB" id="7867809at2"/>
<dbReference type="PROSITE" id="PS50894">
    <property type="entry name" value="HPT"/>
    <property type="match status" value="1"/>
</dbReference>
<evidence type="ECO:0000259" key="3">
    <source>
        <dbReference type="PROSITE" id="PS50894"/>
    </source>
</evidence>
<evidence type="ECO:0000313" key="5">
    <source>
        <dbReference type="Proteomes" id="UP000007029"/>
    </source>
</evidence>
<proteinExistence type="predicted"/>
<dbReference type="eggNOG" id="COG2198">
    <property type="taxonomic scope" value="Bacteria"/>
</dbReference>
<dbReference type="AlphaFoldDB" id="Q16D13"/>
<keyword evidence="2" id="KW-0597">Phosphoprotein</keyword>
<dbReference type="RefSeq" id="WP_011566752.1">
    <property type="nucleotide sequence ID" value="NC_008209.1"/>
</dbReference>
<dbReference type="STRING" id="375451.RD1_0414"/>
<dbReference type="Pfam" id="PF01627">
    <property type="entry name" value="Hpt"/>
    <property type="match status" value="1"/>
</dbReference>
<sequence>MIDWDRVAALREEVGAEDFDEVVELFLQEVDEEIETLAAQPVQDGLSEKLHFLKGSALSLGFRAFSDLCQTGEAALAQDPAASVDVEELQNSYQSSRSSFLNDLPTKFAC</sequence>
<organism evidence="4 5">
    <name type="scientific">Roseobacter denitrificans (strain ATCC 33942 / OCh 114)</name>
    <name type="common">Erythrobacter sp. (strain OCh 114)</name>
    <name type="synonym">Roseobacter denitrificans</name>
    <dbReference type="NCBI Taxonomy" id="375451"/>
    <lineage>
        <taxon>Bacteria</taxon>
        <taxon>Pseudomonadati</taxon>
        <taxon>Pseudomonadota</taxon>
        <taxon>Alphaproteobacteria</taxon>
        <taxon>Rhodobacterales</taxon>
        <taxon>Roseobacteraceae</taxon>
        <taxon>Roseobacter</taxon>
    </lineage>
</organism>
<feature type="domain" description="HPt" evidence="3">
    <location>
        <begin position="11"/>
        <end position="107"/>
    </location>
</feature>
<dbReference type="GO" id="GO:0004672">
    <property type="term" value="F:protein kinase activity"/>
    <property type="evidence" value="ECO:0007669"/>
    <property type="project" value="UniProtKB-ARBA"/>
</dbReference>
<dbReference type="InterPro" id="IPR008207">
    <property type="entry name" value="Sig_transdc_His_kin_Hpt_dom"/>
</dbReference>
<dbReference type="KEGG" id="rde:RD1_0414"/>
<protein>
    <submittedName>
        <fullName evidence="4">Hpt domain protein</fullName>
    </submittedName>
</protein>
<reference evidence="4 5" key="1">
    <citation type="journal article" date="2007" name="J. Bacteriol.">
        <title>The complete genome sequence of Roseobacter denitrificans reveals a mixotrophic rather than photosynthetic metabolism.</title>
        <authorList>
            <person name="Swingley W.D."/>
            <person name="Sadekar S."/>
            <person name="Mastrian S.D."/>
            <person name="Matthies H.J."/>
            <person name="Hao J."/>
            <person name="Ramos H."/>
            <person name="Acharya C.R."/>
            <person name="Conrad A.L."/>
            <person name="Taylor H.L."/>
            <person name="Dejesa L.C."/>
            <person name="Shah M.K."/>
            <person name="O'huallachain M.E."/>
            <person name="Lince M.T."/>
            <person name="Blankenship R.E."/>
            <person name="Beatty J.T."/>
            <person name="Touchman J.W."/>
        </authorList>
    </citation>
    <scope>NUCLEOTIDE SEQUENCE [LARGE SCALE GENOMIC DNA]</scope>
    <source>
        <strain evidence="5">ATCC 33942 / OCh 114</strain>
    </source>
</reference>
<keyword evidence="5" id="KW-1185">Reference proteome</keyword>
<gene>
    <name evidence="4" type="ordered locus">RD1_0414</name>
</gene>
<dbReference type="GO" id="GO:0000160">
    <property type="term" value="P:phosphorelay signal transduction system"/>
    <property type="evidence" value="ECO:0007669"/>
    <property type="project" value="UniProtKB-KW"/>
</dbReference>
<feature type="modified residue" description="Phosphohistidine" evidence="2">
    <location>
        <position position="51"/>
    </location>
</feature>
<dbReference type="InterPro" id="IPR036641">
    <property type="entry name" value="HPT_dom_sf"/>
</dbReference>
<evidence type="ECO:0000313" key="4">
    <source>
        <dbReference type="EMBL" id="ABG30130.1"/>
    </source>
</evidence>
<dbReference type="HOGENOM" id="CLU_164741_0_0_5"/>